<comment type="caution">
    <text evidence="3">The sequence shown here is derived from an EMBL/GenBank/DDBJ whole genome shotgun (WGS) entry which is preliminary data.</text>
</comment>
<evidence type="ECO:0000256" key="1">
    <source>
        <dbReference type="ARBA" id="ARBA00022801"/>
    </source>
</evidence>
<keyword evidence="2" id="KW-0732">Signal</keyword>
<dbReference type="OrthoDB" id="2373480at2759"/>
<gene>
    <name evidence="3" type="ORF">E4U42_007900</name>
</gene>
<dbReference type="PIRSF" id="PIRSF029171">
    <property type="entry name" value="Esterase_LipA"/>
    <property type="match status" value="1"/>
</dbReference>
<protein>
    <submittedName>
        <fullName evidence="3">Uncharacterized protein</fullName>
    </submittedName>
</protein>
<dbReference type="EMBL" id="SRPY01000945">
    <property type="protein sequence ID" value="KAG5915828.1"/>
    <property type="molecule type" value="Genomic_DNA"/>
</dbReference>
<dbReference type="Proteomes" id="UP000811619">
    <property type="component" value="Unassembled WGS sequence"/>
</dbReference>
<comment type="similarity">
    <text evidence="2">Belongs to the AB hydrolase superfamily. Lipase family.</text>
</comment>
<dbReference type="GO" id="GO:0016042">
    <property type="term" value="P:lipid catabolic process"/>
    <property type="evidence" value="ECO:0007669"/>
    <property type="project" value="UniProtKB-UniRule"/>
</dbReference>
<dbReference type="Gene3D" id="1.10.260.130">
    <property type="match status" value="1"/>
</dbReference>
<dbReference type="InterPro" id="IPR029058">
    <property type="entry name" value="AB_hydrolase_fold"/>
</dbReference>
<feature type="chain" id="PRO_5035498673" evidence="2">
    <location>
        <begin position="22"/>
        <end position="453"/>
    </location>
</feature>
<sequence length="453" mass="47915">MLLSPSSLLGLGLLASAVTNAFPLDERASATPPTEDAFYSLPDNLAGASPGTILRHRKPPAPISAFRFDPQNLEGSHQILYRTTDNFGNATATVLTVLVPHNADYGKVVSHQMAEDAPNANCAPSYAMQLGSNDFGLFGTIVQQAELLLIDAYLAEGWVVVVPDHQGPRGEFLANQQGGYTVLDGVRAALASTSLTGIRADAAVALFGYSGGSLVSGFAAEQQPSYAPELKLAGAVLGANVPQLLSAFDAMNKGPFSGLIPAGIGGLSIAYPAIGQLVQDQLLPQYKTKFNQARNQCSGTIILENTFTDYFAQVRNPNIFRTEPVLSVINANSQGQHVPRVPLFVYKAIHDEVSPVADTDALVRFYCDGGASVEYVRDEVSTHATLAITGPTFVLPWLRRVLRGEHVADGKCSTRTVITTLADSSTAGLPKFLSSALRALLGRPIGPAGVLRG</sequence>
<organism evidence="3 4">
    <name type="scientific">Claviceps africana</name>
    <dbReference type="NCBI Taxonomy" id="83212"/>
    <lineage>
        <taxon>Eukaryota</taxon>
        <taxon>Fungi</taxon>
        <taxon>Dikarya</taxon>
        <taxon>Ascomycota</taxon>
        <taxon>Pezizomycotina</taxon>
        <taxon>Sordariomycetes</taxon>
        <taxon>Hypocreomycetidae</taxon>
        <taxon>Hypocreales</taxon>
        <taxon>Clavicipitaceae</taxon>
        <taxon>Claviceps</taxon>
    </lineage>
</organism>
<feature type="signal peptide" evidence="2">
    <location>
        <begin position="1"/>
        <end position="21"/>
    </location>
</feature>
<dbReference type="GO" id="GO:0004806">
    <property type="term" value="F:triacylglycerol lipase activity"/>
    <property type="evidence" value="ECO:0007669"/>
    <property type="project" value="UniProtKB-UniRule"/>
</dbReference>
<proteinExistence type="inferred from homology"/>
<dbReference type="InterPro" id="IPR005152">
    <property type="entry name" value="Lipase_secreted"/>
</dbReference>
<keyword evidence="4" id="KW-1185">Reference proteome</keyword>
<keyword evidence="1" id="KW-0378">Hydrolase</keyword>
<evidence type="ECO:0000256" key="2">
    <source>
        <dbReference type="PIRNR" id="PIRNR029171"/>
    </source>
</evidence>
<dbReference type="SUPFAM" id="SSF53474">
    <property type="entry name" value="alpha/beta-Hydrolases"/>
    <property type="match status" value="1"/>
</dbReference>
<dbReference type="PANTHER" id="PTHR34853">
    <property type="match status" value="1"/>
</dbReference>
<evidence type="ECO:0000313" key="4">
    <source>
        <dbReference type="Proteomes" id="UP000811619"/>
    </source>
</evidence>
<accession>A0A8K0J162</accession>
<evidence type="ECO:0000313" key="3">
    <source>
        <dbReference type="EMBL" id="KAG5915828.1"/>
    </source>
</evidence>
<dbReference type="PANTHER" id="PTHR34853:SF5">
    <property type="entry name" value="LIP-DOMAIN-CONTAINING PROTEIN-RELATED"/>
    <property type="match status" value="1"/>
</dbReference>
<dbReference type="AlphaFoldDB" id="A0A8K0J162"/>
<name>A0A8K0J162_9HYPO</name>
<reference evidence="3" key="1">
    <citation type="journal article" date="2020" name="bioRxiv">
        <title>Whole genome comparisons of ergot fungi reveals the divergence and evolution of species within the genus Claviceps are the result of varying mechanisms driving genome evolution and host range expansion.</title>
        <authorList>
            <person name="Wyka S.A."/>
            <person name="Mondo S.J."/>
            <person name="Liu M."/>
            <person name="Dettman J."/>
            <person name="Nalam V."/>
            <person name="Broders K.D."/>
        </authorList>
    </citation>
    <scope>NUCLEOTIDE SEQUENCE</scope>
    <source>
        <strain evidence="3">CCC 489</strain>
    </source>
</reference>
<dbReference type="Gene3D" id="3.40.50.1820">
    <property type="entry name" value="alpha/beta hydrolase"/>
    <property type="match status" value="1"/>
</dbReference>
<dbReference type="Pfam" id="PF03583">
    <property type="entry name" value="LIP"/>
    <property type="match status" value="1"/>
</dbReference>